<organism evidence="2 3">
    <name type="scientific">Goodea atripinnis</name>
    <dbReference type="NCBI Taxonomy" id="208336"/>
    <lineage>
        <taxon>Eukaryota</taxon>
        <taxon>Metazoa</taxon>
        <taxon>Chordata</taxon>
        <taxon>Craniata</taxon>
        <taxon>Vertebrata</taxon>
        <taxon>Euteleostomi</taxon>
        <taxon>Actinopterygii</taxon>
        <taxon>Neopterygii</taxon>
        <taxon>Teleostei</taxon>
        <taxon>Neoteleostei</taxon>
        <taxon>Acanthomorphata</taxon>
        <taxon>Ovalentaria</taxon>
        <taxon>Atherinomorphae</taxon>
        <taxon>Cyprinodontiformes</taxon>
        <taxon>Goodeidae</taxon>
        <taxon>Goodea</taxon>
    </lineage>
</organism>
<comment type="caution">
    <text evidence="2">The sequence shown here is derived from an EMBL/GenBank/DDBJ whole genome shotgun (WGS) entry which is preliminary data.</text>
</comment>
<proteinExistence type="predicted"/>
<evidence type="ECO:0000313" key="2">
    <source>
        <dbReference type="EMBL" id="MEQ2158742.1"/>
    </source>
</evidence>
<sequence>DAGPAGQHDPTTSGYSSVKTGLDRKSILSKQTKAFKTGPPGKQGLQGLPGIDGPPLPIFFWSAVAVHSLEMRLVITTTLFQ</sequence>
<evidence type="ECO:0000313" key="3">
    <source>
        <dbReference type="Proteomes" id="UP001476798"/>
    </source>
</evidence>
<keyword evidence="3" id="KW-1185">Reference proteome</keyword>
<feature type="region of interest" description="Disordered" evidence="1">
    <location>
        <begin position="1"/>
        <end position="23"/>
    </location>
</feature>
<gene>
    <name evidence="2" type="ORF">GOODEAATRI_015483</name>
</gene>
<accession>A0ABV0MKZ9</accession>
<evidence type="ECO:0000256" key="1">
    <source>
        <dbReference type="SAM" id="MobiDB-lite"/>
    </source>
</evidence>
<feature type="compositionally biased region" description="Polar residues" evidence="1">
    <location>
        <begin position="9"/>
        <end position="19"/>
    </location>
</feature>
<protein>
    <submittedName>
        <fullName evidence="2">Uncharacterized protein</fullName>
    </submittedName>
</protein>
<feature type="non-terminal residue" evidence="2">
    <location>
        <position position="1"/>
    </location>
</feature>
<name>A0ABV0MKZ9_9TELE</name>
<dbReference type="Proteomes" id="UP001476798">
    <property type="component" value="Unassembled WGS sequence"/>
</dbReference>
<reference evidence="2 3" key="1">
    <citation type="submission" date="2021-06" db="EMBL/GenBank/DDBJ databases">
        <authorList>
            <person name="Palmer J.M."/>
        </authorList>
    </citation>
    <scope>NUCLEOTIDE SEQUENCE [LARGE SCALE GENOMIC DNA]</scope>
    <source>
        <strain evidence="2 3">GA_2019</strain>
        <tissue evidence="2">Muscle</tissue>
    </source>
</reference>
<dbReference type="EMBL" id="JAHRIO010001147">
    <property type="protein sequence ID" value="MEQ2158742.1"/>
    <property type="molecule type" value="Genomic_DNA"/>
</dbReference>